<accession>A0ABM6FSQ3</accession>
<proteinExistence type="predicted"/>
<dbReference type="EMBL" id="CP010310">
    <property type="protein sequence ID" value="APD13563.1"/>
    <property type="molecule type" value="Genomic_DNA"/>
</dbReference>
<evidence type="ECO:0000313" key="1">
    <source>
        <dbReference type="EMBL" id="APD13563.1"/>
    </source>
</evidence>
<organism evidence="1 2">
    <name type="scientific">Pandoraea pulmonicola</name>
    <dbReference type="NCBI Taxonomy" id="93221"/>
    <lineage>
        <taxon>Bacteria</taxon>
        <taxon>Pseudomonadati</taxon>
        <taxon>Pseudomonadota</taxon>
        <taxon>Betaproteobacteria</taxon>
        <taxon>Burkholderiales</taxon>
        <taxon>Burkholderiaceae</taxon>
        <taxon>Pandoraea</taxon>
    </lineage>
</organism>
<evidence type="ECO:0000313" key="2">
    <source>
        <dbReference type="Proteomes" id="UP000035086"/>
    </source>
</evidence>
<name>A0ABM6FSQ3_PANPU</name>
<gene>
    <name evidence="1" type="ORF">RO07_25545</name>
</gene>
<dbReference type="Proteomes" id="UP000035086">
    <property type="component" value="Chromosome"/>
</dbReference>
<keyword evidence="2" id="KW-1185">Reference proteome</keyword>
<protein>
    <submittedName>
        <fullName evidence="1">Uncharacterized protein</fullName>
    </submittedName>
</protein>
<sequence length="177" mass="19161">MAGDKDTAARAARNAENLSIFASNVMRKANAPDTPISHSEAAQPGGLVLALIDNPLDAMRAIRLNALNSNKHVSTCGAALELLADRLKAGQLREANLAYTAFAEQYPRYAGYVANRVPALVLHHNWIGYLDNLGGPRLTNWQTRNPTWEDDGVQALFVGKLDTWAARALNSIRATAV</sequence>
<reference evidence="1" key="1">
    <citation type="submission" date="2016-11" db="EMBL/GenBank/DDBJ databases">
        <title>Complete Genome Sequencing of Pandoraea pulmonicola DSM 16583.</title>
        <authorList>
            <person name="Chan K.-G."/>
        </authorList>
    </citation>
    <scope>NUCLEOTIDE SEQUENCE</scope>
    <source>
        <strain evidence="1">DSM 16583</strain>
    </source>
</reference>